<sequence>MKMVTDPTLDDDRWGLFVPYKRKFWFEKNDYDVPESYFYQNGEEIQPNTIELVKRFLKQVRESRGYDVDCYPPPMFKSPFSPLPLERMRQGTSYIDTCGYARVVGAAELAIQDICEETGHRYKLVKVERAVMVLTRPGVYFLTLTAEEDGVPVQTIQAQVGKLLLDALIYPGIMTIVLKNSVLTTFHTSDDGDSNEKVVARPFLMRTKTKEDREKLAAAIQDCAPASRDSQIRQDREEKP</sequence>
<dbReference type="InterPro" id="IPR011993">
    <property type="entry name" value="PH-like_dom_sf"/>
</dbReference>
<organism evidence="2 3">
    <name type="scientific">Striga asiatica</name>
    <name type="common">Asiatic witchweed</name>
    <name type="synonym">Buchnera asiatica</name>
    <dbReference type="NCBI Taxonomy" id="4170"/>
    <lineage>
        <taxon>Eukaryota</taxon>
        <taxon>Viridiplantae</taxon>
        <taxon>Streptophyta</taxon>
        <taxon>Embryophyta</taxon>
        <taxon>Tracheophyta</taxon>
        <taxon>Spermatophyta</taxon>
        <taxon>Magnoliopsida</taxon>
        <taxon>eudicotyledons</taxon>
        <taxon>Gunneridae</taxon>
        <taxon>Pentapetalae</taxon>
        <taxon>asterids</taxon>
        <taxon>lamiids</taxon>
        <taxon>Lamiales</taxon>
        <taxon>Orobanchaceae</taxon>
        <taxon>Buchnereae</taxon>
        <taxon>Striga</taxon>
    </lineage>
</organism>
<name>A0A5A7R0T2_STRAF</name>
<keyword evidence="3" id="KW-1185">Reference proteome</keyword>
<dbReference type="PANTHER" id="PTHR31260">
    <property type="entry name" value="CYSTATIN/MONELLIN SUPERFAMILY PROTEIN"/>
    <property type="match status" value="1"/>
</dbReference>
<evidence type="ECO:0000256" key="1">
    <source>
        <dbReference type="SAM" id="MobiDB-lite"/>
    </source>
</evidence>
<accession>A0A5A7R0T2</accession>
<dbReference type="OrthoDB" id="894828at2759"/>
<dbReference type="AlphaFoldDB" id="A0A5A7R0T2"/>
<evidence type="ECO:0000313" key="3">
    <source>
        <dbReference type="Proteomes" id="UP000325081"/>
    </source>
</evidence>
<protein>
    <submittedName>
        <fullName evidence="2">RanBP1 domain-containing protein</fullName>
    </submittedName>
</protein>
<dbReference type="Proteomes" id="UP000325081">
    <property type="component" value="Unassembled WGS sequence"/>
</dbReference>
<evidence type="ECO:0000313" key="2">
    <source>
        <dbReference type="EMBL" id="GER50978.1"/>
    </source>
</evidence>
<reference evidence="3" key="1">
    <citation type="journal article" date="2019" name="Curr. Biol.">
        <title>Genome Sequence of Striga asiatica Provides Insight into the Evolution of Plant Parasitism.</title>
        <authorList>
            <person name="Yoshida S."/>
            <person name="Kim S."/>
            <person name="Wafula E.K."/>
            <person name="Tanskanen J."/>
            <person name="Kim Y.M."/>
            <person name="Honaas L."/>
            <person name="Yang Z."/>
            <person name="Spallek T."/>
            <person name="Conn C.E."/>
            <person name="Ichihashi Y."/>
            <person name="Cheong K."/>
            <person name="Cui S."/>
            <person name="Der J.P."/>
            <person name="Gundlach H."/>
            <person name="Jiao Y."/>
            <person name="Hori C."/>
            <person name="Ishida J.K."/>
            <person name="Kasahara H."/>
            <person name="Kiba T."/>
            <person name="Kim M.S."/>
            <person name="Koo N."/>
            <person name="Laohavisit A."/>
            <person name="Lee Y.H."/>
            <person name="Lumba S."/>
            <person name="McCourt P."/>
            <person name="Mortimer J.C."/>
            <person name="Mutuku J.M."/>
            <person name="Nomura T."/>
            <person name="Sasaki-Sekimoto Y."/>
            <person name="Seto Y."/>
            <person name="Wang Y."/>
            <person name="Wakatake T."/>
            <person name="Sakakibara H."/>
            <person name="Demura T."/>
            <person name="Yamaguchi S."/>
            <person name="Yoneyama K."/>
            <person name="Manabe R.I."/>
            <person name="Nelson D.C."/>
            <person name="Schulman A.H."/>
            <person name="Timko M.P."/>
            <person name="dePamphilis C.W."/>
            <person name="Choi D."/>
            <person name="Shirasu K."/>
        </authorList>
    </citation>
    <scope>NUCLEOTIDE SEQUENCE [LARGE SCALE GENOMIC DNA]</scope>
    <source>
        <strain evidence="3">cv. UVA1</strain>
    </source>
</reference>
<dbReference type="Gene3D" id="2.30.29.30">
    <property type="entry name" value="Pleckstrin-homology domain (PH domain)/Phosphotyrosine-binding domain (PTB)"/>
    <property type="match status" value="1"/>
</dbReference>
<feature type="region of interest" description="Disordered" evidence="1">
    <location>
        <begin position="216"/>
        <end position="240"/>
    </location>
</feature>
<comment type="caution">
    <text evidence="2">The sequence shown here is derived from an EMBL/GenBank/DDBJ whole genome shotgun (WGS) entry which is preliminary data.</text>
</comment>
<dbReference type="PANTHER" id="PTHR31260:SF28">
    <property type="entry name" value="CYSTATIN DOMAIN PROTEIN"/>
    <property type="match status" value="1"/>
</dbReference>
<gene>
    <name evidence="2" type="ORF">STAS_28312</name>
</gene>
<feature type="compositionally biased region" description="Basic and acidic residues" evidence="1">
    <location>
        <begin position="230"/>
        <end position="240"/>
    </location>
</feature>
<dbReference type="InterPro" id="IPR006462">
    <property type="entry name" value="MS5"/>
</dbReference>
<dbReference type="EMBL" id="BKCP01009404">
    <property type="protein sequence ID" value="GER50978.1"/>
    <property type="molecule type" value="Genomic_DNA"/>
</dbReference>
<proteinExistence type="predicted"/>